<evidence type="ECO:0000256" key="1">
    <source>
        <dbReference type="RuleBase" id="RU000481"/>
    </source>
</evidence>
<dbReference type="Gene3D" id="3.40.640.10">
    <property type="entry name" value="Type I PLP-dependent aspartate aminotransferase-like (Major domain)"/>
    <property type="match status" value="1"/>
</dbReference>
<dbReference type="InterPro" id="IPR004839">
    <property type="entry name" value="Aminotransferase_I/II_large"/>
</dbReference>
<sequence>MGAADLAPFLAHGGRVAAARAHFGGADWLDLSTGIAPWPYPVRPEDFAAEAARLPDPEALAALEAEAATRFGLGPEAEAEVVAVPGTDLALRLLPPLLPGRAPALLWPGYAGHRAAWPDAVRLTALAWRAAGGAHDLLICASPSNPGGERLDPGAAARLCASSHLMIDHAYADAPGEGLDALAGPRLTVLRSFGKMFGLPGLRLGFVLIDPPRAARLRHLLGDWPIATPTLAIADRAYRDQAWQAAQRDRIATAGAALDRLLDRLGLAHRPSPPLFRCLEQVDGAALFRHLAGHAILTRPFAARADWLRLGLPGDAAALARLAAALEEYRR</sequence>
<accession>A0ABY4XCA8</accession>
<dbReference type="GO" id="GO:0008483">
    <property type="term" value="F:transaminase activity"/>
    <property type="evidence" value="ECO:0007669"/>
    <property type="project" value="UniProtKB-KW"/>
</dbReference>
<dbReference type="InterPro" id="IPR015424">
    <property type="entry name" value="PyrdxlP-dep_Trfase"/>
</dbReference>
<reference evidence="3" key="1">
    <citation type="journal article" date="2022" name="Toxins">
        <title>Genomic Analysis of Sphingopyxis sp. USTB-05 for Biodegrading Cyanobacterial Hepatotoxins.</title>
        <authorList>
            <person name="Liu C."/>
            <person name="Xu Q."/>
            <person name="Zhao Z."/>
            <person name="Zhang H."/>
            <person name="Liu X."/>
            <person name="Yin C."/>
            <person name="Liu Y."/>
            <person name="Yan H."/>
        </authorList>
    </citation>
    <scope>NUCLEOTIDE SEQUENCE</scope>
    <source>
        <strain evidence="3">NBD5</strain>
    </source>
</reference>
<organism evidence="3 4">
    <name type="scientific">Sphingomonas morindae</name>
    <dbReference type="NCBI Taxonomy" id="1541170"/>
    <lineage>
        <taxon>Bacteria</taxon>
        <taxon>Pseudomonadati</taxon>
        <taxon>Pseudomonadota</taxon>
        <taxon>Alphaproteobacteria</taxon>
        <taxon>Sphingomonadales</taxon>
        <taxon>Sphingomonadaceae</taxon>
        <taxon>Sphingomonas</taxon>
    </lineage>
</organism>
<dbReference type="Gene3D" id="3.90.1150.10">
    <property type="entry name" value="Aspartate Aminotransferase, domain 1"/>
    <property type="match status" value="1"/>
</dbReference>
<gene>
    <name evidence="3" type="ORF">LHA26_07670</name>
</gene>
<feature type="domain" description="Aminotransferase class I/classII large" evidence="2">
    <location>
        <begin position="127"/>
        <end position="326"/>
    </location>
</feature>
<dbReference type="RefSeq" id="WP_252168118.1">
    <property type="nucleotide sequence ID" value="NZ_CP084930.1"/>
</dbReference>
<dbReference type="EC" id="2.6.1.-" evidence="1"/>
<keyword evidence="1 3" id="KW-0032">Aminotransferase</keyword>
<proteinExistence type="inferred from homology"/>
<comment type="similarity">
    <text evidence="1">Belongs to the class-I pyridoxal-phosphate-dependent aminotransferase family.</text>
</comment>
<dbReference type="InterPro" id="IPR015421">
    <property type="entry name" value="PyrdxlP-dep_Trfase_major"/>
</dbReference>
<dbReference type="Pfam" id="PF00155">
    <property type="entry name" value="Aminotran_1_2"/>
    <property type="match status" value="1"/>
</dbReference>
<keyword evidence="1" id="KW-0808">Transferase</keyword>
<dbReference type="SUPFAM" id="SSF53383">
    <property type="entry name" value="PLP-dependent transferases"/>
    <property type="match status" value="1"/>
</dbReference>
<dbReference type="PROSITE" id="PS00105">
    <property type="entry name" value="AA_TRANSFER_CLASS_1"/>
    <property type="match status" value="1"/>
</dbReference>
<evidence type="ECO:0000259" key="2">
    <source>
        <dbReference type="Pfam" id="PF00155"/>
    </source>
</evidence>
<evidence type="ECO:0000313" key="3">
    <source>
        <dbReference type="EMBL" id="USI74315.1"/>
    </source>
</evidence>
<name>A0ABY4XCA8_9SPHN</name>
<dbReference type="EMBL" id="CP084930">
    <property type="protein sequence ID" value="USI74315.1"/>
    <property type="molecule type" value="Genomic_DNA"/>
</dbReference>
<dbReference type="InterPro" id="IPR004838">
    <property type="entry name" value="NHTrfase_class1_PyrdxlP-BS"/>
</dbReference>
<evidence type="ECO:0000313" key="4">
    <source>
        <dbReference type="Proteomes" id="UP001056937"/>
    </source>
</evidence>
<keyword evidence="4" id="KW-1185">Reference proteome</keyword>
<dbReference type="InterPro" id="IPR015422">
    <property type="entry name" value="PyrdxlP-dep_Trfase_small"/>
</dbReference>
<protein>
    <recommendedName>
        <fullName evidence="1">Aminotransferase</fullName>
        <ecNumber evidence="1">2.6.1.-</ecNumber>
    </recommendedName>
</protein>
<dbReference type="Proteomes" id="UP001056937">
    <property type="component" value="Chromosome 1"/>
</dbReference>
<comment type="cofactor">
    <cofactor evidence="1">
        <name>pyridoxal 5'-phosphate</name>
        <dbReference type="ChEBI" id="CHEBI:597326"/>
    </cofactor>
</comment>